<reference evidence="1" key="2">
    <citation type="journal article" date="2015" name="Fish Shellfish Immunol.">
        <title>Early steps in the European eel (Anguilla anguilla)-Vibrio vulnificus interaction in the gills: Role of the RtxA13 toxin.</title>
        <authorList>
            <person name="Callol A."/>
            <person name="Pajuelo D."/>
            <person name="Ebbesson L."/>
            <person name="Teles M."/>
            <person name="MacKenzie S."/>
            <person name="Amaro C."/>
        </authorList>
    </citation>
    <scope>NUCLEOTIDE SEQUENCE</scope>
</reference>
<evidence type="ECO:0000313" key="1">
    <source>
        <dbReference type="EMBL" id="JAH97464.1"/>
    </source>
</evidence>
<name>A0A0E9X4E5_ANGAN</name>
<protein>
    <submittedName>
        <fullName evidence="1">Uncharacterized protein</fullName>
    </submittedName>
</protein>
<sequence>MQCIYCVGLLQVEYSYLSMNTGGWFYGHPLAISRAGLEGLFPRHSDLERVIFMCTYS</sequence>
<dbReference type="EMBL" id="GBXM01011113">
    <property type="protein sequence ID" value="JAH97464.1"/>
    <property type="molecule type" value="Transcribed_RNA"/>
</dbReference>
<organism evidence="1">
    <name type="scientific">Anguilla anguilla</name>
    <name type="common">European freshwater eel</name>
    <name type="synonym">Muraena anguilla</name>
    <dbReference type="NCBI Taxonomy" id="7936"/>
    <lineage>
        <taxon>Eukaryota</taxon>
        <taxon>Metazoa</taxon>
        <taxon>Chordata</taxon>
        <taxon>Craniata</taxon>
        <taxon>Vertebrata</taxon>
        <taxon>Euteleostomi</taxon>
        <taxon>Actinopterygii</taxon>
        <taxon>Neopterygii</taxon>
        <taxon>Teleostei</taxon>
        <taxon>Anguilliformes</taxon>
        <taxon>Anguillidae</taxon>
        <taxon>Anguilla</taxon>
    </lineage>
</organism>
<reference evidence="1" key="1">
    <citation type="submission" date="2014-11" db="EMBL/GenBank/DDBJ databases">
        <authorList>
            <person name="Amaro Gonzalez C."/>
        </authorList>
    </citation>
    <scope>NUCLEOTIDE SEQUENCE</scope>
</reference>
<accession>A0A0E9X4E5</accession>
<dbReference type="AlphaFoldDB" id="A0A0E9X4E5"/>
<proteinExistence type="predicted"/>